<organism evidence="3 4">
    <name type="scientific">Edaphobacter acidisoli</name>
    <dbReference type="NCBI Taxonomy" id="2040573"/>
    <lineage>
        <taxon>Bacteria</taxon>
        <taxon>Pseudomonadati</taxon>
        <taxon>Acidobacteriota</taxon>
        <taxon>Terriglobia</taxon>
        <taxon>Terriglobales</taxon>
        <taxon>Acidobacteriaceae</taxon>
        <taxon>Edaphobacter</taxon>
    </lineage>
</organism>
<keyword evidence="4" id="KW-1185">Reference proteome</keyword>
<dbReference type="InterPro" id="IPR013424">
    <property type="entry name" value="Ice-binding_C"/>
</dbReference>
<reference evidence="3" key="1">
    <citation type="journal article" date="2014" name="Int. J. Syst. Evol. Microbiol.">
        <title>Complete genome sequence of Corynebacterium casei LMG S-19264T (=DSM 44701T), isolated from a smear-ripened cheese.</title>
        <authorList>
            <consortium name="US DOE Joint Genome Institute (JGI-PGF)"/>
            <person name="Walter F."/>
            <person name="Albersmeier A."/>
            <person name="Kalinowski J."/>
            <person name="Ruckert C."/>
        </authorList>
    </citation>
    <scope>NUCLEOTIDE SEQUENCE</scope>
    <source>
        <strain evidence="3">CGMCC 1.15447</strain>
    </source>
</reference>
<evidence type="ECO:0000313" key="3">
    <source>
        <dbReference type="EMBL" id="GGA65637.1"/>
    </source>
</evidence>
<protein>
    <recommendedName>
        <fullName evidence="2">Ice-binding protein C-terminal domain-containing protein</fullName>
    </recommendedName>
</protein>
<gene>
    <name evidence="3" type="ORF">GCM10011507_16530</name>
</gene>
<feature type="chain" id="PRO_5037184192" description="Ice-binding protein C-terminal domain-containing protein" evidence="1">
    <location>
        <begin position="20"/>
        <end position="195"/>
    </location>
</feature>
<evidence type="ECO:0000259" key="2">
    <source>
        <dbReference type="Pfam" id="PF07589"/>
    </source>
</evidence>
<sequence length="195" mass="19688">MNKLLVALVLCSFAALAKADSIVIPFSGSGSSGTIAPGEPWVANGGGTTSWGSPGLNQGVLAWSGSVSNITDLSITFTGLPQGVVIDDLGTICGGGAYGGTVLCTGTTGAYLPYLWTSTISNGGDTITFDALPGVTLGPGQSYFLNILFSGSEGDTVNFTGGWSSPSTVPEPGTVWLMSAGCAALGDLVRRRRSR</sequence>
<keyword evidence="1" id="KW-0732">Signal</keyword>
<feature type="signal peptide" evidence="1">
    <location>
        <begin position="1"/>
        <end position="19"/>
    </location>
</feature>
<evidence type="ECO:0000256" key="1">
    <source>
        <dbReference type="SAM" id="SignalP"/>
    </source>
</evidence>
<proteinExistence type="predicted"/>
<feature type="domain" description="Ice-binding protein C-terminal" evidence="2">
    <location>
        <begin position="168"/>
        <end position="193"/>
    </location>
</feature>
<evidence type="ECO:0000313" key="4">
    <source>
        <dbReference type="Proteomes" id="UP000648801"/>
    </source>
</evidence>
<reference evidence="3" key="2">
    <citation type="submission" date="2020-09" db="EMBL/GenBank/DDBJ databases">
        <authorList>
            <person name="Sun Q."/>
            <person name="Zhou Y."/>
        </authorList>
    </citation>
    <scope>NUCLEOTIDE SEQUENCE</scope>
    <source>
        <strain evidence="3">CGMCC 1.15447</strain>
    </source>
</reference>
<dbReference type="RefSeq" id="WP_188758845.1">
    <property type="nucleotide sequence ID" value="NZ_BMJB01000001.1"/>
</dbReference>
<dbReference type="Proteomes" id="UP000648801">
    <property type="component" value="Unassembled WGS sequence"/>
</dbReference>
<name>A0A916RSS8_9BACT</name>
<dbReference type="Pfam" id="PF07589">
    <property type="entry name" value="PEP-CTERM"/>
    <property type="match status" value="1"/>
</dbReference>
<accession>A0A916RSS8</accession>
<dbReference type="EMBL" id="BMJB01000001">
    <property type="protein sequence ID" value="GGA65637.1"/>
    <property type="molecule type" value="Genomic_DNA"/>
</dbReference>
<comment type="caution">
    <text evidence="3">The sequence shown here is derived from an EMBL/GenBank/DDBJ whole genome shotgun (WGS) entry which is preliminary data.</text>
</comment>
<dbReference type="NCBIfam" id="TIGR02595">
    <property type="entry name" value="PEP_CTERM"/>
    <property type="match status" value="1"/>
</dbReference>
<dbReference type="AlphaFoldDB" id="A0A916RSS8"/>